<dbReference type="InterPro" id="IPR041698">
    <property type="entry name" value="Methyltransf_25"/>
</dbReference>
<dbReference type="Proteomes" id="UP001595898">
    <property type="component" value="Unassembled WGS sequence"/>
</dbReference>
<keyword evidence="6" id="KW-1185">Reference proteome</keyword>
<keyword evidence="2 5" id="KW-0808">Transferase</keyword>
<gene>
    <name evidence="5" type="ORF">ACFO5R_06895</name>
</gene>
<reference evidence="5 6" key="1">
    <citation type="journal article" date="2019" name="Int. J. Syst. Evol. Microbiol.">
        <title>The Global Catalogue of Microorganisms (GCM) 10K type strain sequencing project: providing services to taxonomists for standard genome sequencing and annotation.</title>
        <authorList>
            <consortium name="The Broad Institute Genomics Platform"/>
            <consortium name="The Broad Institute Genome Sequencing Center for Infectious Disease"/>
            <person name="Wu L."/>
            <person name="Ma J."/>
        </authorList>
    </citation>
    <scope>NUCLEOTIDE SEQUENCE [LARGE SCALE GENOMIC DNA]</scope>
    <source>
        <strain evidence="5 6">WLHS5</strain>
    </source>
</reference>
<dbReference type="PANTHER" id="PTHR43464">
    <property type="entry name" value="METHYLTRANSFERASE"/>
    <property type="match status" value="1"/>
</dbReference>
<evidence type="ECO:0000313" key="6">
    <source>
        <dbReference type="Proteomes" id="UP001595898"/>
    </source>
</evidence>
<dbReference type="Pfam" id="PF13649">
    <property type="entry name" value="Methyltransf_25"/>
    <property type="match status" value="1"/>
</dbReference>
<dbReference type="EC" id="2.1.1.64" evidence="5"/>
<dbReference type="Gene3D" id="3.40.50.150">
    <property type="entry name" value="Vaccinia Virus protein VP39"/>
    <property type="match status" value="1"/>
</dbReference>
<evidence type="ECO:0000256" key="2">
    <source>
        <dbReference type="ARBA" id="ARBA00022679"/>
    </source>
</evidence>
<dbReference type="GO" id="GO:0102208">
    <property type="term" value="F:2-polyprenyl-6-hydroxyphenol methylase activity"/>
    <property type="evidence" value="ECO:0007669"/>
    <property type="project" value="UniProtKB-EC"/>
</dbReference>
<protein>
    <submittedName>
        <fullName evidence="5">Class I SAM-dependent methyltransferase</fullName>
        <ecNumber evidence="5">2.1.1.222</ecNumber>
        <ecNumber evidence="5">2.1.1.64</ecNumber>
    </submittedName>
</protein>
<dbReference type="PANTHER" id="PTHR43464:SF19">
    <property type="entry name" value="UBIQUINONE BIOSYNTHESIS O-METHYLTRANSFERASE, MITOCHONDRIAL"/>
    <property type="match status" value="1"/>
</dbReference>
<dbReference type="RefSeq" id="WP_250142265.1">
    <property type="nucleotide sequence ID" value="NZ_JALIQP010000006.1"/>
</dbReference>
<keyword evidence="1 5" id="KW-0489">Methyltransferase</keyword>
<evidence type="ECO:0000259" key="4">
    <source>
        <dbReference type="Pfam" id="PF13649"/>
    </source>
</evidence>
<keyword evidence="3" id="KW-0949">S-adenosyl-L-methionine</keyword>
<evidence type="ECO:0000313" key="5">
    <source>
        <dbReference type="EMBL" id="MFC4541650.1"/>
    </source>
</evidence>
<accession>A0ABD5PM24</accession>
<dbReference type="EC" id="2.1.1.222" evidence="5"/>
<dbReference type="GO" id="GO:0061542">
    <property type="term" value="F:3-demethylubiquinol 3-O-methyltransferase activity"/>
    <property type="evidence" value="ECO:0007669"/>
    <property type="project" value="UniProtKB-EC"/>
</dbReference>
<dbReference type="EMBL" id="JBHSFA010000002">
    <property type="protein sequence ID" value="MFC4541650.1"/>
    <property type="molecule type" value="Genomic_DNA"/>
</dbReference>
<evidence type="ECO:0000256" key="1">
    <source>
        <dbReference type="ARBA" id="ARBA00022603"/>
    </source>
</evidence>
<feature type="domain" description="Methyltransferase" evidence="4">
    <location>
        <begin position="56"/>
        <end position="154"/>
    </location>
</feature>
<evidence type="ECO:0000256" key="3">
    <source>
        <dbReference type="ARBA" id="ARBA00022691"/>
    </source>
</evidence>
<sequence length="285" mass="31460">MDQSNRTKPGSYYDEYGDREWERLDRDFFHRLEWEGTIEHLETQLPPATESDAPHVLDVGGGAGRYSIWLARQGYAVTLAEPSETQRAIAREKVREHDVADAVAIVDGDVRDLAFDAAAFDATCCLGGPLSHVLDAADRRQAARELDRVTAPDGPVFVSVMGLLGIVLITVQYAGRGEEALDPSLVPALVREQDHTAELARRHGMEPALFDCHFFRRAELEDLLSAAGLTVETIAALEGVAATRRSHFDDLSEDDRDAIREANDLLRTDRSIADLSPHMLAVCRA</sequence>
<dbReference type="SUPFAM" id="SSF53335">
    <property type="entry name" value="S-adenosyl-L-methionine-dependent methyltransferases"/>
    <property type="match status" value="1"/>
</dbReference>
<dbReference type="InterPro" id="IPR029063">
    <property type="entry name" value="SAM-dependent_MTases_sf"/>
</dbReference>
<dbReference type="GO" id="GO:0032259">
    <property type="term" value="P:methylation"/>
    <property type="evidence" value="ECO:0007669"/>
    <property type="project" value="UniProtKB-KW"/>
</dbReference>
<proteinExistence type="predicted"/>
<organism evidence="5 6">
    <name type="scientific">Halosolutus amylolyticus</name>
    <dbReference type="NCBI Taxonomy" id="2932267"/>
    <lineage>
        <taxon>Archaea</taxon>
        <taxon>Methanobacteriati</taxon>
        <taxon>Methanobacteriota</taxon>
        <taxon>Stenosarchaea group</taxon>
        <taxon>Halobacteria</taxon>
        <taxon>Halobacteriales</taxon>
        <taxon>Natrialbaceae</taxon>
        <taxon>Halosolutus</taxon>
    </lineage>
</organism>
<comment type="caution">
    <text evidence="5">The sequence shown here is derived from an EMBL/GenBank/DDBJ whole genome shotgun (WGS) entry which is preliminary data.</text>
</comment>
<name>A0ABD5PM24_9EURY</name>
<dbReference type="AlphaFoldDB" id="A0ABD5PM24"/>
<dbReference type="CDD" id="cd02440">
    <property type="entry name" value="AdoMet_MTases"/>
    <property type="match status" value="1"/>
</dbReference>